<dbReference type="PANTHER" id="PTHR46900:SF4">
    <property type="entry name" value="FERM AND PDZ DOMAIN CONTAINING 2"/>
    <property type="match status" value="1"/>
</dbReference>
<dbReference type="InterPro" id="IPR000242">
    <property type="entry name" value="PTP_cat"/>
</dbReference>
<dbReference type="Pfam" id="PF00102">
    <property type="entry name" value="Y_phosphatase"/>
    <property type="match status" value="1"/>
</dbReference>
<protein>
    <submittedName>
        <fullName evidence="6">Protein tyrosine phosphatase non-receptor type 20</fullName>
    </submittedName>
</protein>
<dbReference type="InterPro" id="IPR052074">
    <property type="entry name" value="NonRcpt_TyrProt_Phosphatase"/>
</dbReference>
<keyword evidence="3" id="KW-1133">Transmembrane helix</keyword>
<evidence type="ECO:0000259" key="4">
    <source>
        <dbReference type="PROSITE" id="PS50055"/>
    </source>
</evidence>
<keyword evidence="2" id="KW-0539">Nucleus</keyword>
<dbReference type="Bgee" id="ENSPREG00000021168">
    <property type="expression patterns" value="Expressed in head"/>
</dbReference>
<comment type="subcellular location">
    <subcellularLocation>
        <location evidence="1">Nucleus</location>
    </subcellularLocation>
</comment>
<sequence>EGRSEKISLVDLSQRGRIHQRFFLKMAKEVGGWCVVCFQGYLSFFTTIFNLLCTLSFMSVKRKSLLCSSGPPLVSQEELASLALITPAKTSQYSGSRVKALIKILQHQLDQQELIKEFLALEHLKPSDNCLVGKAPENRDKNRYRDILPYDKTRVAIGENQEYINASYIRIQIGADEFFYISCQGPLPSTVQAFWQMVWENKSDIIAMMTQEVERGRIKCHKYWPEKQNTLLTTDRYQLHLENQQPSFVSFQTGETHFVHHLKFTHWPDHGVPQSSEQLVRFIRYMRAVHHGGPITVHCSAGIGRTGVLICTDIILHLIENDLPINVSDIVKEMRLQRHGMIQTKEQYFFCYKVWLEVLQGILQLQGNQWQPESPRDHKIV</sequence>
<keyword evidence="3" id="KW-0472">Membrane</keyword>
<proteinExistence type="predicted"/>
<evidence type="ECO:0000313" key="6">
    <source>
        <dbReference type="Ensembl" id="ENSPREP00000031260.1"/>
    </source>
</evidence>
<dbReference type="GeneTree" id="ENSGT00940000160066"/>
<evidence type="ECO:0000313" key="7">
    <source>
        <dbReference type="Proteomes" id="UP000242638"/>
    </source>
</evidence>
<dbReference type="STRING" id="8081.ENSPREP00000031260"/>
<dbReference type="PRINTS" id="PR00700">
    <property type="entry name" value="PRTYPHPHTASE"/>
</dbReference>
<dbReference type="PROSITE" id="PS00383">
    <property type="entry name" value="TYR_PHOSPHATASE_1"/>
    <property type="match status" value="1"/>
</dbReference>
<accession>A0A3P9QAY8</accession>
<evidence type="ECO:0000259" key="5">
    <source>
        <dbReference type="PROSITE" id="PS50056"/>
    </source>
</evidence>
<dbReference type="SMART" id="SM00194">
    <property type="entry name" value="PTPc"/>
    <property type="match status" value="1"/>
</dbReference>
<dbReference type="PANTHER" id="PTHR46900">
    <property type="entry name" value="TYROSINE-PROTEIN PHOSPHATASE NON-RECEPTOR TYPE 13"/>
    <property type="match status" value="1"/>
</dbReference>
<evidence type="ECO:0000256" key="3">
    <source>
        <dbReference type="SAM" id="Phobius"/>
    </source>
</evidence>
<name>A0A3P9QAY8_POERE</name>
<dbReference type="Gene3D" id="3.90.190.10">
    <property type="entry name" value="Protein tyrosine phosphatase superfamily"/>
    <property type="match status" value="1"/>
</dbReference>
<dbReference type="SMART" id="SM00404">
    <property type="entry name" value="PTPc_motif"/>
    <property type="match status" value="1"/>
</dbReference>
<evidence type="ECO:0000256" key="1">
    <source>
        <dbReference type="ARBA" id="ARBA00004123"/>
    </source>
</evidence>
<dbReference type="PROSITE" id="PS50055">
    <property type="entry name" value="TYR_PHOSPHATASE_PTP"/>
    <property type="match status" value="1"/>
</dbReference>
<feature type="domain" description="Tyrosine-protein phosphatase" evidence="4">
    <location>
        <begin position="114"/>
        <end position="358"/>
    </location>
</feature>
<feature type="domain" description="Tyrosine specific protein phosphatases" evidence="5">
    <location>
        <begin position="280"/>
        <end position="349"/>
    </location>
</feature>
<dbReference type="AlphaFoldDB" id="A0A3P9QAY8"/>
<feature type="transmembrane region" description="Helical" evidence="3">
    <location>
        <begin position="30"/>
        <end position="53"/>
    </location>
</feature>
<dbReference type="Ensembl" id="ENSPRET00000031618.1">
    <property type="protein sequence ID" value="ENSPREP00000031260.1"/>
    <property type="gene ID" value="ENSPREG00000021168.1"/>
</dbReference>
<reference evidence="6" key="2">
    <citation type="submission" date="2025-08" db="UniProtKB">
        <authorList>
            <consortium name="Ensembl"/>
        </authorList>
    </citation>
    <scope>IDENTIFICATION</scope>
    <source>
        <strain evidence="6">Guanapo</strain>
    </source>
</reference>
<dbReference type="InterPro" id="IPR000387">
    <property type="entry name" value="Tyr_Pase_dom"/>
</dbReference>
<dbReference type="OMA" id="TQMRKQR"/>
<dbReference type="GO" id="GO:0004725">
    <property type="term" value="F:protein tyrosine phosphatase activity"/>
    <property type="evidence" value="ECO:0007669"/>
    <property type="project" value="InterPro"/>
</dbReference>
<reference evidence="7" key="1">
    <citation type="submission" date="2013-11" db="EMBL/GenBank/DDBJ databases">
        <title>The genomic landscape of the Guanapo guppy.</title>
        <authorList>
            <person name="Kuenstner A."/>
            <person name="Dreyer C."/>
        </authorList>
    </citation>
    <scope>NUCLEOTIDE SEQUENCE</scope>
    <source>
        <strain evidence="7">Guanapo</strain>
    </source>
</reference>
<dbReference type="InterPro" id="IPR016130">
    <property type="entry name" value="Tyr_Pase_AS"/>
</dbReference>
<dbReference type="InterPro" id="IPR029021">
    <property type="entry name" value="Prot-tyrosine_phosphatase-like"/>
</dbReference>
<dbReference type="InterPro" id="IPR003595">
    <property type="entry name" value="Tyr_Pase_cat"/>
</dbReference>
<evidence type="ECO:0000256" key="2">
    <source>
        <dbReference type="ARBA" id="ARBA00023242"/>
    </source>
</evidence>
<dbReference type="Proteomes" id="UP000242638">
    <property type="component" value="Unassembled WGS sequence"/>
</dbReference>
<dbReference type="GO" id="GO:0005634">
    <property type="term" value="C:nucleus"/>
    <property type="evidence" value="ECO:0007669"/>
    <property type="project" value="UniProtKB-SubCell"/>
</dbReference>
<organism evidence="6 7">
    <name type="scientific">Poecilia reticulata</name>
    <name type="common">Guppy</name>
    <name type="synonym">Acanthophacelus reticulatus</name>
    <dbReference type="NCBI Taxonomy" id="8081"/>
    <lineage>
        <taxon>Eukaryota</taxon>
        <taxon>Metazoa</taxon>
        <taxon>Chordata</taxon>
        <taxon>Craniata</taxon>
        <taxon>Vertebrata</taxon>
        <taxon>Euteleostomi</taxon>
        <taxon>Actinopterygii</taxon>
        <taxon>Neopterygii</taxon>
        <taxon>Teleostei</taxon>
        <taxon>Neoteleostei</taxon>
        <taxon>Acanthomorphata</taxon>
        <taxon>Ovalentaria</taxon>
        <taxon>Atherinomorphae</taxon>
        <taxon>Cyprinodontiformes</taxon>
        <taxon>Poeciliidae</taxon>
        <taxon>Poeciliinae</taxon>
        <taxon>Poecilia</taxon>
    </lineage>
</organism>
<keyword evidence="3" id="KW-0812">Transmembrane</keyword>
<keyword evidence="7" id="KW-1185">Reference proteome</keyword>
<dbReference type="SUPFAM" id="SSF52799">
    <property type="entry name" value="(Phosphotyrosine protein) phosphatases II"/>
    <property type="match status" value="1"/>
</dbReference>
<reference evidence="6" key="3">
    <citation type="submission" date="2025-09" db="UniProtKB">
        <authorList>
            <consortium name="Ensembl"/>
        </authorList>
    </citation>
    <scope>IDENTIFICATION</scope>
    <source>
        <strain evidence="6">Guanapo</strain>
    </source>
</reference>
<dbReference type="PROSITE" id="PS50056">
    <property type="entry name" value="TYR_PHOSPHATASE_2"/>
    <property type="match status" value="1"/>
</dbReference>